<dbReference type="Proteomes" id="UP000030765">
    <property type="component" value="Unassembled WGS sequence"/>
</dbReference>
<dbReference type="VEuPathDB" id="VectorBase:ASIC007706"/>
<evidence type="ECO:0000313" key="3">
    <source>
        <dbReference type="Proteomes" id="UP000030765"/>
    </source>
</evidence>
<proteinExistence type="predicted"/>
<dbReference type="EMBL" id="ATLV01015185">
    <property type="status" value="NOT_ANNOTATED_CDS"/>
    <property type="molecule type" value="Genomic_DNA"/>
</dbReference>
<evidence type="ECO:0000313" key="2">
    <source>
        <dbReference type="EnsemblMetazoa" id="ASIC007706-PA"/>
    </source>
</evidence>
<organism evidence="1">
    <name type="scientific">Anopheles sinensis</name>
    <name type="common">Mosquito</name>
    <dbReference type="NCBI Taxonomy" id="74873"/>
    <lineage>
        <taxon>Eukaryota</taxon>
        <taxon>Metazoa</taxon>
        <taxon>Ecdysozoa</taxon>
        <taxon>Arthropoda</taxon>
        <taxon>Hexapoda</taxon>
        <taxon>Insecta</taxon>
        <taxon>Pterygota</taxon>
        <taxon>Neoptera</taxon>
        <taxon>Endopterygota</taxon>
        <taxon>Diptera</taxon>
        <taxon>Nematocera</taxon>
        <taxon>Culicoidea</taxon>
        <taxon>Culicidae</taxon>
        <taxon>Anophelinae</taxon>
        <taxon>Anopheles</taxon>
    </lineage>
</organism>
<dbReference type="AlphaFoldDB" id="A0A084VQC2"/>
<protein>
    <submittedName>
        <fullName evidence="1 2">5'(3')-deoxyribonucleotidase, cytosolic type</fullName>
    </submittedName>
</protein>
<keyword evidence="3" id="KW-1185">Reference proteome</keyword>
<reference evidence="1 3" key="1">
    <citation type="journal article" date="2014" name="BMC Genomics">
        <title>Genome sequence of Anopheles sinensis provides insight into genetics basis of mosquito competence for malaria parasites.</title>
        <authorList>
            <person name="Zhou D."/>
            <person name="Zhang D."/>
            <person name="Ding G."/>
            <person name="Shi L."/>
            <person name="Hou Q."/>
            <person name="Ye Y."/>
            <person name="Xu Y."/>
            <person name="Zhou H."/>
            <person name="Xiong C."/>
            <person name="Li S."/>
            <person name="Yu J."/>
            <person name="Hong S."/>
            <person name="Yu X."/>
            <person name="Zou P."/>
            <person name="Chen C."/>
            <person name="Chang X."/>
            <person name="Wang W."/>
            <person name="Lv Y."/>
            <person name="Sun Y."/>
            <person name="Ma L."/>
            <person name="Shen B."/>
            <person name="Zhu C."/>
        </authorList>
    </citation>
    <scope>NUCLEOTIDE SEQUENCE [LARGE SCALE GENOMIC DNA]</scope>
</reference>
<evidence type="ECO:0000313" key="1">
    <source>
        <dbReference type="EMBL" id="KFB40166.1"/>
    </source>
</evidence>
<reference evidence="2" key="2">
    <citation type="submission" date="2020-05" db="UniProtKB">
        <authorList>
            <consortium name="EnsemblMetazoa"/>
        </authorList>
    </citation>
    <scope>IDENTIFICATION</scope>
</reference>
<gene>
    <name evidence="1" type="ORF">ZHAS_00007706</name>
</gene>
<dbReference type="EnsemblMetazoa" id="ASIC007706-RA">
    <property type="protein sequence ID" value="ASIC007706-PA"/>
    <property type="gene ID" value="ASIC007706"/>
</dbReference>
<name>A0A084VQC2_ANOSI</name>
<sequence length="141" mass="15522">MSEPTPNIDTIPVDTCGSLRWATPAAGLHRKIRLKSDANAEWPPERTTHCSVFVCVSVFFFQKHCLARGGRLVKKHAQPGWCQPVIPEYIRSTIAASCKIADASSPTGNECVGAQNRSGTCRIFTVHFVCAKARATRVRRL</sequence>
<dbReference type="EMBL" id="KE525003">
    <property type="protein sequence ID" value="KFB40166.1"/>
    <property type="molecule type" value="Genomic_DNA"/>
</dbReference>
<accession>A0A084VQC2</accession>